<dbReference type="AlphaFoldDB" id="A0A0F9AHR3"/>
<organism evidence="2">
    <name type="scientific">marine sediment metagenome</name>
    <dbReference type="NCBI Taxonomy" id="412755"/>
    <lineage>
        <taxon>unclassified sequences</taxon>
        <taxon>metagenomes</taxon>
        <taxon>ecological metagenomes</taxon>
    </lineage>
</organism>
<dbReference type="Gene3D" id="3.40.50.10400">
    <property type="entry name" value="Hypothetical protein PA1492"/>
    <property type="match status" value="1"/>
</dbReference>
<feature type="domain" description="DUF7768" evidence="1">
    <location>
        <begin position="9"/>
        <end position="109"/>
    </location>
</feature>
<dbReference type="InterPro" id="IPR056670">
    <property type="entry name" value="DUF7768"/>
</dbReference>
<evidence type="ECO:0000313" key="2">
    <source>
        <dbReference type="EMBL" id="KKK78034.1"/>
    </source>
</evidence>
<dbReference type="Pfam" id="PF24963">
    <property type="entry name" value="DUF7768"/>
    <property type="match status" value="1"/>
</dbReference>
<proteinExistence type="predicted"/>
<comment type="caution">
    <text evidence="2">The sequence shown here is derived from an EMBL/GenBank/DDBJ whole genome shotgun (WGS) entry which is preliminary data.</text>
</comment>
<name>A0A0F9AHR3_9ZZZZ</name>
<accession>A0A0F9AHR3</accession>
<sequence length="116" mass="12883">MKKVRELVIFIAGSYRASTNEGVLRNIRNAEGTAFETWFTGVGAVICPHLNCKQSWDGPISIDRILEGDKLLLSKCDAVRVVNAPNITLSEGTMNEIELAKTLNIPVLYTKLELYD</sequence>
<evidence type="ECO:0000259" key="1">
    <source>
        <dbReference type="Pfam" id="PF24963"/>
    </source>
</evidence>
<dbReference type="EMBL" id="LAZR01054677">
    <property type="protein sequence ID" value="KKK78034.1"/>
    <property type="molecule type" value="Genomic_DNA"/>
</dbReference>
<gene>
    <name evidence="2" type="ORF">LCGC14_2847580</name>
</gene>
<reference evidence="2" key="1">
    <citation type="journal article" date="2015" name="Nature">
        <title>Complex archaea that bridge the gap between prokaryotes and eukaryotes.</title>
        <authorList>
            <person name="Spang A."/>
            <person name="Saw J.H."/>
            <person name="Jorgensen S.L."/>
            <person name="Zaremba-Niedzwiedzka K."/>
            <person name="Martijn J."/>
            <person name="Lind A.E."/>
            <person name="van Eijk R."/>
            <person name="Schleper C."/>
            <person name="Guy L."/>
            <person name="Ettema T.J."/>
        </authorList>
    </citation>
    <scope>NUCLEOTIDE SEQUENCE</scope>
</reference>
<feature type="non-terminal residue" evidence="2">
    <location>
        <position position="116"/>
    </location>
</feature>
<protein>
    <recommendedName>
        <fullName evidence="1">DUF7768 domain-containing protein</fullName>
    </recommendedName>
</protein>